<evidence type="ECO:0000313" key="6">
    <source>
        <dbReference type="EMBL" id="UQS83607.1"/>
    </source>
</evidence>
<keyword evidence="3" id="KW-0547">Nucleotide-binding</keyword>
<dbReference type="InterPro" id="IPR003439">
    <property type="entry name" value="ABC_transporter-like_ATP-bd"/>
</dbReference>
<feature type="domain" description="ABC transporter" evidence="5">
    <location>
        <begin position="22"/>
        <end position="132"/>
    </location>
</feature>
<dbReference type="InterPro" id="IPR050763">
    <property type="entry name" value="ABC_transporter_ATP-binding"/>
</dbReference>
<evidence type="ECO:0000313" key="10">
    <source>
        <dbReference type="Proteomes" id="UP000831947"/>
    </source>
</evidence>
<dbReference type="Pfam" id="PF00005">
    <property type="entry name" value="ABC_tran"/>
    <property type="match status" value="1"/>
</dbReference>
<dbReference type="GO" id="GO:0005524">
    <property type="term" value="F:ATP binding"/>
    <property type="evidence" value="ECO:0007669"/>
    <property type="project" value="UniProtKB-KW"/>
</dbReference>
<evidence type="ECO:0000313" key="9">
    <source>
        <dbReference type="EMBL" id="UQS83640.1"/>
    </source>
</evidence>
<dbReference type="RefSeq" id="WP_249512833.1">
    <property type="nucleotide sequence ID" value="NZ_CP093365.1"/>
</dbReference>
<name>A0ABY4PDJ1_9LACO</name>
<comment type="similarity">
    <text evidence="1">Belongs to the ABC transporter superfamily.</text>
</comment>
<sequence>MKFTVNGLSKRYKTSHILTNVNFDFDMSVCNIIALIGPNGIGKTTLMRLMAGITIPNAGDISIDNSTNLTYEAWARVNTIFVPAGERGLRNKLTIYQNLEYFSALSNQNYQENADHLTSLAKLFNITNFVKNDFEKPQLVKRKRHLY</sequence>
<keyword evidence="10" id="KW-1185">Reference proteome</keyword>
<evidence type="ECO:0000256" key="1">
    <source>
        <dbReference type="ARBA" id="ARBA00005417"/>
    </source>
</evidence>
<dbReference type="InterPro" id="IPR027417">
    <property type="entry name" value="P-loop_NTPase"/>
</dbReference>
<evidence type="ECO:0000256" key="2">
    <source>
        <dbReference type="ARBA" id="ARBA00022448"/>
    </source>
</evidence>
<evidence type="ECO:0000313" key="7">
    <source>
        <dbReference type="EMBL" id="UQS83620.1"/>
    </source>
</evidence>
<organism evidence="9 10">
    <name type="scientific">Bombilactobacillus thymidiniphilus</name>
    <dbReference type="NCBI Taxonomy" id="2923363"/>
    <lineage>
        <taxon>Bacteria</taxon>
        <taxon>Bacillati</taxon>
        <taxon>Bacillota</taxon>
        <taxon>Bacilli</taxon>
        <taxon>Lactobacillales</taxon>
        <taxon>Lactobacillaceae</taxon>
        <taxon>Bombilactobacillus</taxon>
    </lineage>
</organism>
<evidence type="ECO:0000256" key="3">
    <source>
        <dbReference type="ARBA" id="ARBA00022741"/>
    </source>
</evidence>
<evidence type="ECO:0000256" key="4">
    <source>
        <dbReference type="ARBA" id="ARBA00022840"/>
    </source>
</evidence>
<dbReference type="PANTHER" id="PTHR42711:SF5">
    <property type="entry name" value="ABC TRANSPORTER ATP-BINDING PROTEIN NATA"/>
    <property type="match status" value="1"/>
</dbReference>
<dbReference type="EMBL" id="CP093365">
    <property type="protein sequence ID" value="UQS83607.1"/>
    <property type="molecule type" value="Genomic_DNA"/>
</dbReference>
<dbReference type="EMBL" id="CP093365">
    <property type="protein sequence ID" value="UQS83620.1"/>
    <property type="molecule type" value="Genomic_DNA"/>
</dbReference>
<keyword evidence="2" id="KW-0813">Transport</keyword>
<proteinExistence type="inferred from homology"/>
<gene>
    <name evidence="8" type="ORF">MOO47_00025</name>
    <name evidence="9" type="ORF">MOO47_00090</name>
    <name evidence="6" type="ORF">MOO47_07540</name>
    <name evidence="7" type="ORF">MOO47_07605</name>
</gene>
<dbReference type="SUPFAM" id="SSF52540">
    <property type="entry name" value="P-loop containing nucleoside triphosphate hydrolases"/>
    <property type="match status" value="1"/>
</dbReference>
<keyword evidence="4 9" id="KW-0067">ATP-binding</keyword>
<dbReference type="PANTHER" id="PTHR42711">
    <property type="entry name" value="ABC TRANSPORTER ATP-BINDING PROTEIN"/>
    <property type="match status" value="1"/>
</dbReference>
<evidence type="ECO:0000313" key="8">
    <source>
        <dbReference type="EMBL" id="UQS83627.1"/>
    </source>
</evidence>
<evidence type="ECO:0000259" key="5">
    <source>
        <dbReference type="Pfam" id="PF00005"/>
    </source>
</evidence>
<dbReference type="EMBL" id="CP093365">
    <property type="protein sequence ID" value="UQS83627.1"/>
    <property type="molecule type" value="Genomic_DNA"/>
</dbReference>
<dbReference type="Proteomes" id="UP000831947">
    <property type="component" value="Chromosome"/>
</dbReference>
<protein>
    <submittedName>
        <fullName evidence="9">ATP-binding cassette domain-containing protein</fullName>
    </submittedName>
</protein>
<reference evidence="9 10" key="1">
    <citation type="journal article" date="2022" name="Int. J. Syst. Evol. Microbiol.">
        <title>Apilactobacillus apisilvae sp. nov., Nicolia spurrieriana gen. nov. sp. nov., Bombilactobacillus folatiphilus sp. nov. and Bombilactobacillus thymidiniphilus sp. nov., four new lactic acid bacterial isolates from stingless bees Tetragonula carbonaria and Austroplebeia australis.</title>
        <authorList>
            <person name="Oliphant S.A."/>
            <person name="Watson-Haigh N.S."/>
            <person name="Sumby K.M."/>
            <person name="Gardner J."/>
            <person name="Groom S."/>
            <person name="Jiranek V."/>
        </authorList>
    </citation>
    <scope>NUCLEOTIDE SEQUENCE [LARGE SCALE GENOMIC DNA]</scope>
    <source>
        <strain evidence="9 10">SG4_A1</strain>
    </source>
</reference>
<accession>A0ABY4PDJ1</accession>
<dbReference type="Gene3D" id="3.40.50.300">
    <property type="entry name" value="P-loop containing nucleotide triphosphate hydrolases"/>
    <property type="match status" value="1"/>
</dbReference>
<dbReference type="EMBL" id="CP093365">
    <property type="protein sequence ID" value="UQS83640.1"/>
    <property type="molecule type" value="Genomic_DNA"/>
</dbReference>